<name>A0A410M976_9BACI</name>
<proteinExistence type="predicted"/>
<dbReference type="Proteomes" id="UP000287756">
    <property type="component" value="Chromosome"/>
</dbReference>
<dbReference type="RefSeq" id="WP_128523017.1">
    <property type="nucleotide sequence ID" value="NZ_CP026118.1"/>
</dbReference>
<evidence type="ECO:0000313" key="2">
    <source>
        <dbReference type="EMBL" id="QAS51262.1"/>
    </source>
</evidence>
<protein>
    <submittedName>
        <fullName evidence="2">Uncharacterized protein</fullName>
    </submittedName>
</protein>
<evidence type="ECO:0000313" key="3">
    <source>
        <dbReference type="Proteomes" id="UP000287756"/>
    </source>
</evidence>
<keyword evidence="1" id="KW-1133">Transmembrane helix</keyword>
<accession>A0A410M976</accession>
<reference evidence="2 3" key="1">
    <citation type="submission" date="2018-01" db="EMBL/GenBank/DDBJ databases">
        <title>The whole genome sequencing and assembly of Halobacillus litoralis ERB031 strain.</title>
        <authorList>
            <person name="Lee S.-J."/>
            <person name="Park M.-K."/>
            <person name="Kim J.-Y."/>
            <person name="Lee Y.-J."/>
            <person name="Yi H."/>
            <person name="Bahn Y.-S."/>
            <person name="Kim J.F."/>
            <person name="Lee D.-W."/>
        </authorList>
    </citation>
    <scope>NUCLEOTIDE SEQUENCE [LARGE SCALE GENOMIC DNA]</scope>
    <source>
        <strain evidence="2 3">ERB 031</strain>
    </source>
</reference>
<dbReference type="KEGG" id="hli:HLI_03060"/>
<sequence length="83" mass="9194">MEFIELNSWIAPSLLFLTLAAMAGSYFCFKAEKYFMLMGFGMVQTLISTLFAGSIGPVLFGIGLIQFYVGIVNIKKVKAMSHE</sequence>
<evidence type="ECO:0000256" key="1">
    <source>
        <dbReference type="SAM" id="Phobius"/>
    </source>
</evidence>
<organism evidence="2 3">
    <name type="scientific">Halobacillus litoralis</name>
    <dbReference type="NCBI Taxonomy" id="45668"/>
    <lineage>
        <taxon>Bacteria</taxon>
        <taxon>Bacillati</taxon>
        <taxon>Bacillota</taxon>
        <taxon>Bacilli</taxon>
        <taxon>Bacillales</taxon>
        <taxon>Bacillaceae</taxon>
        <taxon>Halobacillus</taxon>
    </lineage>
</organism>
<dbReference type="AlphaFoldDB" id="A0A410M976"/>
<keyword evidence="1" id="KW-0812">Transmembrane</keyword>
<dbReference type="EMBL" id="CP026118">
    <property type="protein sequence ID" value="QAS51262.1"/>
    <property type="molecule type" value="Genomic_DNA"/>
</dbReference>
<feature type="transmembrane region" description="Helical" evidence="1">
    <location>
        <begin position="58"/>
        <end position="74"/>
    </location>
</feature>
<keyword evidence="1" id="KW-0472">Membrane</keyword>
<dbReference type="OrthoDB" id="2973097at2"/>
<feature type="transmembrane region" description="Helical" evidence="1">
    <location>
        <begin position="6"/>
        <end position="27"/>
    </location>
</feature>
<gene>
    <name evidence="2" type="ORF">HLI_03060</name>
</gene>